<dbReference type="EMBL" id="AMRA01000095">
    <property type="protein sequence ID" value="EKF22657.1"/>
    <property type="molecule type" value="Genomic_DNA"/>
</dbReference>
<reference evidence="2 3" key="1">
    <citation type="journal article" date="2012" name="J. Bacteriol.">
        <title>Genome sequence of Mycobacterium hassiacum DSM 44199, a rare source of heat-stable mycobacterial proteins.</title>
        <authorList>
            <person name="Tiago I."/>
            <person name="Maranha A."/>
            <person name="Mendes V."/>
            <person name="Alarico S."/>
            <person name="Moynihan P.J."/>
            <person name="Clarke A.J."/>
            <person name="Macedo-Ribeiro S."/>
            <person name="Pereira P.J."/>
            <person name="Empadinhas N."/>
        </authorList>
    </citation>
    <scope>NUCLEOTIDE SEQUENCE [LARGE SCALE GENOMIC DNA]</scope>
    <source>
        <strain evidence="3">DSM 44199 / CIP 105218 / JCM 12690 / 3849</strain>
    </source>
</reference>
<dbReference type="Proteomes" id="UP000006265">
    <property type="component" value="Unassembled WGS sequence"/>
</dbReference>
<name>K5BE34_MYCHD</name>
<sequence length="97" mass="10839">MRGHPPRPDQVDYLVPRGEHQLNRHRPVPTHIRPGLNDELFESAAEQLRLAVNGDTYHVSGTVLRFPLENPSVTKTSTSRPDAHEWASMAPLPVSGE</sequence>
<evidence type="ECO:0000313" key="2">
    <source>
        <dbReference type="EMBL" id="EKF22657.1"/>
    </source>
</evidence>
<gene>
    <name evidence="2" type="ORF">C731_3397</name>
</gene>
<evidence type="ECO:0000313" key="3">
    <source>
        <dbReference type="Proteomes" id="UP000006265"/>
    </source>
</evidence>
<evidence type="ECO:0000256" key="1">
    <source>
        <dbReference type="SAM" id="MobiDB-lite"/>
    </source>
</evidence>
<proteinExistence type="predicted"/>
<keyword evidence="3" id="KW-1185">Reference proteome</keyword>
<feature type="region of interest" description="Disordered" evidence="1">
    <location>
        <begin position="72"/>
        <end position="97"/>
    </location>
</feature>
<comment type="caution">
    <text evidence="2">The sequence shown here is derived from an EMBL/GenBank/DDBJ whole genome shotgun (WGS) entry which is preliminary data.</text>
</comment>
<organism evidence="2 3">
    <name type="scientific">Mycolicibacterium hassiacum (strain DSM 44199 / CIP 105218 / JCM 12690 / 3849)</name>
    <name type="common">Mycobacterium hassiacum</name>
    <dbReference type="NCBI Taxonomy" id="1122247"/>
    <lineage>
        <taxon>Bacteria</taxon>
        <taxon>Bacillati</taxon>
        <taxon>Actinomycetota</taxon>
        <taxon>Actinomycetes</taxon>
        <taxon>Mycobacteriales</taxon>
        <taxon>Mycobacteriaceae</taxon>
        <taxon>Mycolicibacterium</taxon>
    </lineage>
</organism>
<protein>
    <submittedName>
        <fullName evidence="2">Uncharacterized protein</fullName>
    </submittedName>
</protein>
<dbReference type="AlphaFoldDB" id="K5BE34"/>
<accession>K5BE34</accession>